<comment type="caution">
    <text evidence="1">The sequence shown here is derived from an EMBL/GenBank/DDBJ whole genome shotgun (WGS) entry which is preliminary data.</text>
</comment>
<organism evidence="1 2">
    <name type="scientific">Caerostris extrusa</name>
    <name type="common">Bark spider</name>
    <name type="synonym">Caerostris bankana</name>
    <dbReference type="NCBI Taxonomy" id="172846"/>
    <lineage>
        <taxon>Eukaryota</taxon>
        <taxon>Metazoa</taxon>
        <taxon>Ecdysozoa</taxon>
        <taxon>Arthropoda</taxon>
        <taxon>Chelicerata</taxon>
        <taxon>Arachnida</taxon>
        <taxon>Araneae</taxon>
        <taxon>Araneomorphae</taxon>
        <taxon>Entelegynae</taxon>
        <taxon>Araneoidea</taxon>
        <taxon>Araneidae</taxon>
        <taxon>Caerostris</taxon>
    </lineage>
</organism>
<keyword evidence="2" id="KW-1185">Reference proteome</keyword>
<name>A0AAV4R9I9_CAEEX</name>
<protein>
    <submittedName>
        <fullName evidence="1">Uncharacterized protein</fullName>
    </submittedName>
</protein>
<reference evidence="1 2" key="1">
    <citation type="submission" date="2021-06" db="EMBL/GenBank/DDBJ databases">
        <title>Caerostris extrusa draft genome.</title>
        <authorList>
            <person name="Kono N."/>
            <person name="Arakawa K."/>
        </authorList>
    </citation>
    <scope>NUCLEOTIDE SEQUENCE [LARGE SCALE GENOMIC DNA]</scope>
</reference>
<gene>
    <name evidence="1" type="ORF">CEXT_557751</name>
</gene>
<dbReference type="Proteomes" id="UP001054945">
    <property type="component" value="Unassembled WGS sequence"/>
</dbReference>
<proteinExistence type="predicted"/>
<evidence type="ECO:0000313" key="2">
    <source>
        <dbReference type="Proteomes" id="UP001054945"/>
    </source>
</evidence>
<dbReference type="EMBL" id="BPLR01007438">
    <property type="protein sequence ID" value="GIY16895.1"/>
    <property type="molecule type" value="Genomic_DNA"/>
</dbReference>
<dbReference type="AlphaFoldDB" id="A0AAV4R9I9"/>
<evidence type="ECO:0000313" key="1">
    <source>
        <dbReference type="EMBL" id="GIY16895.1"/>
    </source>
</evidence>
<accession>A0AAV4R9I9</accession>
<sequence length="109" mass="12883">MDSILEEMNQMHVELTTEREILDIEADFQSHAVKEVQVVSWGKAIRHLEAKIESQGKNKDAKHFTKSITIQVGDKPIKIWWMQSVNRRETLEEFSRLKEQQNDIRHGRK</sequence>